<comment type="caution">
    <text evidence="3">The sequence shown here is derived from an EMBL/GenBank/DDBJ whole genome shotgun (WGS) entry which is preliminary data.</text>
</comment>
<evidence type="ECO:0000259" key="2">
    <source>
        <dbReference type="Pfam" id="PF01648"/>
    </source>
</evidence>
<dbReference type="Pfam" id="PF01648">
    <property type="entry name" value="ACPS"/>
    <property type="match status" value="1"/>
</dbReference>
<gene>
    <name evidence="3" type="ORF">GCM10022393_28240</name>
</gene>
<organism evidence="3 4">
    <name type="scientific">Aquimarina addita</name>
    <dbReference type="NCBI Taxonomy" id="870485"/>
    <lineage>
        <taxon>Bacteria</taxon>
        <taxon>Pseudomonadati</taxon>
        <taxon>Bacteroidota</taxon>
        <taxon>Flavobacteriia</taxon>
        <taxon>Flavobacteriales</taxon>
        <taxon>Flavobacteriaceae</taxon>
        <taxon>Aquimarina</taxon>
    </lineage>
</organism>
<dbReference type="EMBL" id="BAABCW010000012">
    <property type="protein sequence ID" value="GAA3512795.1"/>
    <property type="molecule type" value="Genomic_DNA"/>
</dbReference>
<dbReference type="Gene3D" id="3.90.470.20">
    <property type="entry name" value="4'-phosphopantetheinyl transferase domain"/>
    <property type="match status" value="2"/>
</dbReference>
<feature type="domain" description="4'-phosphopantetheinyl transferase" evidence="2">
    <location>
        <begin position="123"/>
        <end position="223"/>
    </location>
</feature>
<keyword evidence="4" id="KW-1185">Reference proteome</keyword>
<sequence length="247" mass="28860">MDNKGHILLKRSLNNFKAGFCILNAKFIDPNKENLIFHREEKMFYQNLKFDKRKESYLIGRIAAKKAVLEILLTDECIKSFSVEFGIFKFPVVKYLRNQNIQVSISHRNNFGIALAFPEEHPMGLDIEKIDENRINSIENMMRNKEFSLINSCSLSKKVGVTILWTLKESLSKLLKTGLMLDFKILEIESICNAGDMYLSTFRYFYQYKAYSKKIDDYIISIVLPKNTHCDLSDFWNVVEYSILNDC</sequence>
<evidence type="ECO:0000256" key="1">
    <source>
        <dbReference type="ARBA" id="ARBA00022679"/>
    </source>
</evidence>
<name>A0ABP6UM95_9FLAO</name>
<proteinExistence type="predicted"/>
<accession>A0ABP6UM95</accession>
<dbReference type="SUPFAM" id="SSF56214">
    <property type="entry name" value="4'-phosphopantetheinyl transferase"/>
    <property type="match status" value="1"/>
</dbReference>
<protein>
    <recommendedName>
        <fullName evidence="2">4'-phosphopantetheinyl transferase domain-containing protein</fullName>
    </recommendedName>
</protein>
<dbReference type="Proteomes" id="UP001500459">
    <property type="component" value="Unassembled WGS sequence"/>
</dbReference>
<evidence type="ECO:0000313" key="3">
    <source>
        <dbReference type="EMBL" id="GAA3512795.1"/>
    </source>
</evidence>
<dbReference type="InterPro" id="IPR008278">
    <property type="entry name" value="4-PPantetheinyl_Trfase_dom"/>
</dbReference>
<reference evidence="4" key="1">
    <citation type="journal article" date="2019" name="Int. J. Syst. Evol. Microbiol.">
        <title>The Global Catalogue of Microorganisms (GCM) 10K type strain sequencing project: providing services to taxonomists for standard genome sequencing and annotation.</title>
        <authorList>
            <consortium name="The Broad Institute Genomics Platform"/>
            <consortium name="The Broad Institute Genome Sequencing Center for Infectious Disease"/>
            <person name="Wu L."/>
            <person name="Ma J."/>
        </authorList>
    </citation>
    <scope>NUCLEOTIDE SEQUENCE [LARGE SCALE GENOMIC DNA]</scope>
    <source>
        <strain evidence="4">JCM 17106</strain>
    </source>
</reference>
<dbReference type="RefSeq" id="WP_344928502.1">
    <property type="nucleotide sequence ID" value="NZ_BAABCW010000012.1"/>
</dbReference>
<keyword evidence="1" id="KW-0808">Transferase</keyword>
<evidence type="ECO:0000313" key="4">
    <source>
        <dbReference type="Proteomes" id="UP001500459"/>
    </source>
</evidence>
<dbReference type="InterPro" id="IPR037143">
    <property type="entry name" value="4-PPantetheinyl_Trfase_dom_sf"/>
</dbReference>